<name>Q2GIJ1_ANAPZ</name>
<evidence type="ECO:0000313" key="1">
    <source>
        <dbReference type="EMBL" id="ABD43314.1"/>
    </source>
</evidence>
<keyword evidence="2" id="KW-1185">Reference proteome</keyword>
<dbReference type="HOGENOM" id="CLU_3228864_0_0_5"/>
<accession>Q2GIJ1</accession>
<protein>
    <submittedName>
        <fullName evidence="1">Uncharacterized protein</fullName>
    </submittedName>
</protein>
<reference evidence="1 2" key="1">
    <citation type="journal article" date="2006" name="PLoS Genet.">
        <title>Comparative genomics of emerging human ehrlichiosis agents.</title>
        <authorList>
            <person name="Dunning Hotopp J.C."/>
            <person name="Lin M."/>
            <person name="Madupu R."/>
            <person name="Crabtree J."/>
            <person name="Angiuoli S.V."/>
            <person name="Eisen J.A."/>
            <person name="Seshadri R."/>
            <person name="Ren Q."/>
            <person name="Wu M."/>
            <person name="Utterback T.R."/>
            <person name="Smith S."/>
            <person name="Lewis M."/>
            <person name="Khouri H."/>
            <person name="Zhang C."/>
            <person name="Niu H."/>
            <person name="Lin Q."/>
            <person name="Ohashi N."/>
            <person name="Zhi N."/>
            <person name="Nelson W."/>
            <person name="Brinkac L.M."/>
            <person name="Dodson R.J."/>
            <person name="Rosovitz M.J."/>
            <person name="Sundaram J."/>
            <person name="Daugherty S.C."/>
            <person name="Davidsen T."/>
            <person name="Durkin A.S."/>
            <person name="Gwinn M."/>
            <person name="Haft D.H."/>
            <person name="Selengut J.D."/>
            <person name="Sullivan S.A."/>
            <person name="Zafar N."/>
            <person name="Zhou L."/>
            <person name="Benahmed F."/>
            <person name="Forberger H."/>
            <person name="Halpin R."/>
            <person name="Mulligan S."/>
            <person name="Robinson J."/>
            <person name="White O."/>
            <person name="Rikihisa Y."/>
            <person name="Tettelin H."/>
        </authorList>
    </citation>
    <scope>NUCLEOTIDE SEQUENCE [LARGE SCALE GENOMIC DNA]</scope>
    <source>
        <strain evidence="1 2">HZ</strain>
    </source>
</reference>
<dbReference type="PaxDb" id="212042-APH_1296"/>
<proteinExistence type="predicted"/>
<dbReference type="AlphaFoldDB" id="Q2GIJ1"/>
<dbReference type="EMBL" id="CP000235">
    <property type="protein sequence ID" value="ABD43314.1"/>
    <property type="molecule type" value="Genomic_DNA"/>
</dbReference>
<sequence length="43" mass="4934">MIFRMNKETAYRNTSLNNQFASSTNTENSYVNVVLSHHSIKDA</sequence>
<dbReference type="EnsemblBacteria" id="ABD43314">
    <property type="protein sequence ID" value="ABD43314"/>
    <property type="gene ID" value="APH_1296"/>
</dbReference>
<evidence type="ECO:0000313" key="2">
    <source>
        <dbReference type="Proteomes" id="UP000001943"/>
    </source>
</evidence>
<dbReference type="Proteomes" id="UP000001943">
    <property type="component" value="Chromosome"/>
</dbReference>
<organism evidence="1 2">
    <name type="scientific">Anaplasma phagocytophilum (strain HZ)</name>
    <dbReference type="NCBI Taxonomy" id="212042"/>
    <lineage>
        <taxon>Bacteria</taxon>
        <taxon>Pseudomonadati</taxon>
        <taxon>Pseudomonadota</taxon>
        <taxon>Alphaproteobacteria</taxon>
        <taxon>Rickettsiales</taxon>
        <taxon>Anaplasmataceae</taxon>
        <taxon>Anaplasma</taxon>
        <taxon>phagocytophilum group</taxon>
    </lineage>
</organism>
<dbReference type="KEGG" id="aph:APH_1296"/>
<gene>
    <name evidence="1" type="ordered locus">APH_1296</name>
</gene>